<comment type="caution">
    <text evidence="1">The sequence shown here is derived from an EMBL/GenBank/DDBJ whole genome shotgun (WGS) entry which is preliminary data.</text>
</comment>
<proteinExistence type="predicted"/>
<organism evidence="1 2">
    <name type="scientific">Nibea albiflora</name>
    <name type="common">Yellow drum</name>
    <name type="synonym">Corvina albiflora</name>
    <dbReference type="NCBI Taxonomy" id="240163"/>
    <lineage>
        <taxon>Eukaryota</taxon>
        <taxon>Metazoa</taxon>
        <taxon>Chordata</taxon>
        <taxon>Craniata</taxon>
        <taxon>Vertebrata</taxon>
        <taxon>Euteleostomi</taxon>
        <taxon>Actinopterygii</taxon>
        <taxon>Neopterygii</taxon>
        <taxon>Teleostei</taxon>
        <taxon>Neoteleostei</taxon>
        <taxon>Acanthomorphata</taxon>
        <taxon>Eupercaria</taxon>
        <taxon>Sciaenidae</taxon>
        <taxon>Nibea</taxon>
    </lineage>
</organism>
<dbReference type="Proteomes" id="UP000805704">
    <property type="component" value="Chromosome 13"/>
</dbReference>
<protein>
    <submittedName>
        <fullName evidence="1">Uncharacterized protein</fullName>
    </submittedName>
</protein>
<accession>A0ACB7FCC0</accession>
<gene>
    <name evidence="1" type="ORF">GBF38_004158</name>
</gene>
<dbReference type="EMBL" id="CM024801">
    <property type="protein sequence ID" value="KAG8011806.1"/>
    <property type="molecule type" value="Genomic_DNA"/>
</dbReference>
<name>A0ACB7FCC0_NIBAL</name>
<evidence type="ECO:0000313" key="1">
    <source>
        <dbReference type="EMBL" id="KAG8011806.1"/>
    </source>
</evidence>
<reference evidence="1" key="1">
    <citation type="submission" date="2020-04" db="EMBL/GenBank/DDBJ databases">
        <title>A chromosome-scale assembly and high-density genetic map of the yellow drum (Nibea albiflora) genome.</title>
        <authorList>
            <person name="Xu D."/>
            <person name="Zhang W."/>
            <person name="Chen R."/>
            <person name="Tan P."/>
            <person name="Wang L."/>
            <person name="Song H."/>
            <person name="Tian L."/>
            <person name="Zhu Q."/>
            <person name="Wang B."/>
        </authorList>
    </citation>
    <scope>NUCLEOTIDE SEQUENCE</scope>
    <source>
        <strain evidence="1">ZJHYS-2018</strain>
    </source>
</reference>
<feature type="non-terminal residue" evidence="1">
    <location>
        <position position="1"/>
    </location>
</feature>
<evidence type="ECO:0000313" key="2">
    <source>
        <dbReference type="Proteomes" id="UP000805704"/>
    </source>
</evidence>
<sequence>AHQTRGRRLSGGPPPPPPSYPRYRGWTQRTLTVNSSVNSLALSPAVGNNHWGACIQELVAVEGGGGGERERSICCGGGARGGAERQGGHGREPIRERP</sequence>
<keyword evidence="2" id="KW-1185">Reference proteome</keyword>